<dbReference type="Proteomes" id="UP000679691">
    <property type="component" value="Unassembled WGS sequence"/>
</dbReference>
<keyword evidence="2" id="KW-0012">Acyltransferase</keyword>
<dbReference type="CDD" id="cd24032">
    <property type="entry name" value="ASKHA_NBD_TsaB"/>
    <property type="match status" value="1"/>
</dbReference>
<protein>
    <submittedName>
        <fullName evidence="2">tRNA (Adenosine(37)-N6)-threonylcarbamoyltransferase complex dimerization subunit type 1 TsaB</fullName>
        <ecNumber evidence="2">2.3.1.234</ecNumber>
    </submittedName>
</protein>
<dbReference type="Gene3D" id="3.30.420.40">
    <property type="match status" value="2"/>
</dbReference>
<keyword evidence="3" id="KW-1185">Reference proteome</keyword>
<reference evidence="2" key="1">
    <citation type="submission" date="2021-03" db="EMBL/GenBank/DDBJ databases">
        <authorList>
            <person name="Lu T."/>
            <person name="Wang Q."/>
            <person name="Han X."/>
        </authorList>
    </citation>
    <scope>NUCLEOTIDE SEQUENCE</scope>
    <source>
        <strain evidence="2">WQ 2009</strain>
    </source>
</reference>
<sequence length="235" mass="25852">MRAYILQIDTATSVCTVAISKDGQTVQAESLHEDNVHASKLTLLIDAQLAALGITYQQLAAVAVSMGPGSYTGLRIGVSTAKGLCYALDIPLIGINTLKGMAMGLLSGYQGDTFKQLFLPMIDARRMEVYTAYYDASSKLIQDTAALIVDEHTFEAWTSKGYHLTLFGSGADKFSLLFQDNPRIKVLHEFVTNASYLSALAYEAFQNEHFEDVAYFEPYYLKDFVVTTAKKRVGL</sequence>
<dbReference type="AlphaFoldDB" id="A0A8T4HAD8"/>
<evidence type="ECO:0000313" key="2">
    <source>
        <dbReference type="EMBL" id="MBP3943255.1"/>
    </source>
</evidence>
<comment type="caution">
    <text evidence="2">The sequence shown here is derived from an EMBL/GenBank/DDBJ whole genome shotgun (WGS) entry which is preliminary data.</text>
</comment>
<dbReference type="InterPro" id="IPR000905">
    <property type="entry name" value="Gcp-like_dom"/>
</dbReference>
<dbReference type="InterPro" id="IPR043129">
    <property type="entry name" value="ATPase_NBD"/>
</dbReference>
<dbReference type="Pfam" id="PF00814">
    <property type="entry name" value="TsaD"/>
    <property type="match status" value="1"/>
</dbReference>
<dbReference type="RefSeq" id="WP_353546744.1">
    <property type="nucleotide sequence ID" value="NZ_JAGKSB010000006.1"/>
</dbReference>
<feature type="domain" description="Gcp-like" evidence="1">
    <location>
        <begin position="37"/>
        <end position="151"/>
    </location>
</feature>
<gene>
    <name evidence="2" type="primary">tsaB</name>
    <name evidence="2" type="ORF">J5U18_06725</name>
</gene>
<dbReference type="EC" id="2.3.1.234" evidence="2"/>
<dbReference type="GO" id="GO:0002949">
    <property type="term" value="P:tRNA threonylcarbamoyladenosine modification"/>
    <property type="evidence" value="ECO:0007669"/>
    <property type="project" value="InterPro"/>
</dbReference>
<organism evidence="2 3">
    <name type="scientific">Rhinopithecimicrobium faecis</name>
    <dbReference type="NCBI Taxonomy" id="2820698"/>
    <lineage>
        <taxon>Bacteria</taxon>
        <taxon>Pseudomonadati</taxon>
        <taxon>Bacteroidota</taxon>
        <taxon>Sphingobacteriia</taxon>
        <taxon>Sphingobacteriales</taxon>
        <taxon>Sphingobacteriaceae</taxon>
        <taxon>Rhinopithecimicrobium</taxon>
    </lineage>
</organism>
<proteinExistence type="predicted"/>
<dbReference type="GO" id="GO:0061711">
    <property type="term" value="F:tRNA N(6)-L-threonylcarbamoyladenine synthase activity"/>
    <property type="evidence" value="ECO:0007669"/>
    <property type="project" value="UniProtKB-EC"/>
</dbReference>
<name>A0A8T4HAD8_9SPHI</name>
<dbReference type="PANTHER" id="PTHR11735">
    <property type="entry name" value="TRNA N6-ADENOSINE THREONYLCARBAMOYLTRANSFERASE"/>
    <property type="match status" value="1"/>
</dbReference>
<accession>A0A8T4HAD8</accession>
<dbReference type="InterPro" id="IPR022496">
    <property type="entry name" value="T6A_TsaB"/>
</dbReference>
<evidence type="ECO:0000259" key="1">
    <source>
        <dbReference type="Pfam" id="PF00814"/>
    </source>
</evidence>
<dbReference type="SUPFAM" id="SSF53067">
    <property type="entry name" value="Actin-like ATPase domain"/>
    <property type="match status" value="2"/>
</dbReference>
<evidence type="ECO:0000313" key="3">
    <source>
        <dbReference type="Proteomes" id="UP000679691"/>
    </source>
</evidence>
<dbReference type="EMBL" id="JAGKSB010000006">
    <property type="protein sequence ID" value="MBP3943255.1"/>
    <property type="molecule type" value="Genomic_DNA"/>
</dbReference>
<dbReference type="PANTHER" id="PTHR11735:SF11">
    <property type="entry name" value="TRNA THREONYLCARBAMOYLADENOSINE BIOSYNTHESIS PROTEIN TSAB"/>
    <property type="match status" value="1"/>
</dbReference>
<dbReference type="GO" id="GO:0005829">
    <property type="term" value="C:cytosol"/>
    <property type="evidence" value="ECO:0007669"/>
    <property type="project" value="TreeGrafter"/>
</dbReference>
<dbReference type="NCBIfam" id="TIGR03725">
    <property type="entry name" value="T6A_YeaZ"/>
    <property type="match status" value="1"/>
</dbReference>
<keyword evidence="2" id="KW-0808">Transferase</keyword>